<evidence type="ECO:0000313" key="3">
    <source>
        <dbReference type="Proteomes" id="UP000054563"/>
    </source>
</evidence>
<accession>A0A0J8S5H4</accession>
<reference evidence="3" key="1">
    <citation type="journal article" date="2010" name="Genome Res.">
        <title>Population genomic sequencing of Coccidioides fungi reveals recent hybridization and transposon control.</title>
        <authorList>
            <person name="Neafsey D.E."/>
            <person name="Barker B.M."/>
            <person name="Sharpton T.J."/>
            <person name="Stajich J.E."/>
            <person name="Park D.J."/>
            <person name="Whiston E."/>
            <person name="Hung C.-Y."/>
            <person name="McMahan C."/>
            <person name="White J."/>
            <person name="Sykes S."/>
            <person name="Heiman D."/>
            <person name="Young S."/>
            <person name="Zeng Q."/>
            <person name="Abouelleil A."/>
            <person name="Aftuck L."/>
            <person name="Bessette D."/>
            <person name="Brown A."/>
            <person name="FitzGerald M."/>
            <person name="Lui A."/>
            <person name="Macdonald J.P."/>
            <person name="Priest M."/>
            <person name="Orbach M.J."/>
            <person name="Galgiani J.N."/>
            <person name="Kirkland T.N."/>
            <person name="Cole G.T."/>
            <person name="Birren B.W."/>
            <person name="Henn M.R."/>
            <person name="Taylor J.W."/>
            <person name="Rounsley S.D."/>
        </authorList>
    </citation>
    <scope>NUCLEOTIDE SEQUENCE [LARGE SCALE GENOMIC DNA]</scope>
    <source>
        <strain evidence="3">H538.4</strain>
    </source>
</reference>
<organism evidence="2 3">
    <name type="scientific">Coccidioides immitis H538.4</name>
    <dbReference type="NCBI Taxonomy" id="396776"/>
    <lineage>
        <taxon>Eukaryota</taxon>
        <taxon>Fungi</taxon>
        <taxon>Dikarya</taxon>
        <taxon>Ascomycota</taxon>
        <taxon>Pezizomycotina</taxon>
        <taxon>Eurotiomycetes</taxon>
        <taxon>Eurotiomycetidae</taxon>
        <taxon>Onygenales</taxon>
        <taxon>Onygenaceae</taxon>
        <taxon>Coccidioides</taxon>
    </lineage>
</organism>
<dbReference type="EMBL" id="DS017039">
    <property type="protein sequence ID" value="KMU91609.1"/>
    <property type="molecule type" value="Genomic_DNA"/>
</dbReference>
<feature type="region of interest" description="Disordered" evidence="1">
    <location>
        <begin position="1"/>
        <end position="34"/>
    </location>
</feature>
<evidence type="ECO:0000313" key="2">
    <source>
        <dbReference type="EMBL" id="KMU91609.1"/>
    </source>
</evidence>
<gene>
    <name evidence="2" type="ORF">CIHG_09465</name>
</gene>
<name>A0A0J8S5H4_COCIT</name>
<proteinExistence type="predicted"/>
<dbReference type="Proteomes" id="UP000054563">
    <property type="component" value="Unassembled WGS sequence"/>
</dbReference>
<dbReference type="VEuPathDB" id="FungiDB:CIHG_09465"/>
<sequence>MNDRGRISHKSNYAEQPPGHLTISKCTGGENRARPVNRFGKKFLVRRDRDQGWVRQKPSPLKLQLCKGGDPQEPAVEQNSYPGPSTRSTPLLSSNGRQINPYTKQD</sequence>
<feature type="compositionally biased region" description="Polar residues" evidence="1">
    <location>
        <begin position="77"/>
        <end position="106"/>
    </location>
</feature>
<evidence type="ECO:0000256" key="1">
    <source>
        <dbReference type="SAM" id="MobiDB-lite"/>
    </source>
</evidence>
<dbReference type="AlphaFoldDB" id="A0A0J8S5H4"/>
<feature type="region of interest" description="Disordered" evidence="1">
    <location>
        <begin position="50"/>
        <end position="106"/>
    </location>
</feature>
<protein>
    <submittedName>
        <fullName evidence="2">Uncharacterized protein</fullName>
    </submittedName>
</protein>